<dbReference type="AlphaFoldDB" id="A0A2P7PZ17"/>
<dbReference type="EMBL" id="JYGE01000007">
    <property type="protein sequence ID" value="PSJ30950.1"/>
    <property type="molecule type" value="Genomic_DNA"/>
</dbReference>
<evidence type="ECO:0000313" key="2">
    <source>
        <dbReference type="Proteomes" id="UP000241434"/>
    </source>
</evidence>
<sequence length="84" mass="9862">MENRIEVNEFNLSGYQIGSFMFVYRLIEETEEKEIELDVYKVSGPVVLYIKTYKAPFIPEATPVDMCEALYEEFFAKEEDSSEE</sequence>
<dbReference type="Proteomes" id="UP000241434">
    <property type="component" value="Unassembled WGS sequence"/>
</dbReference>
<accession>A0A2P7PZ17</accession>
<comment type="caution">
    <text evidence="1">The sequence shown here is derived from an EMBL/GenBank/DDBJ whole genome shotgun (WGS) entry which is preliminary data.</text>
</comment>
<dbReference type="RefSeq" id="WP_106777444.1">
    <property type="nucleotide sequence ID" value="NZ_JBGGGQ010000003.1"/>
</dbReference>
<proteinExistence type="predicted"/>
<keyword evidence="2" id="KW-1185">Reference proteome</keyword>
<dbReference type="OrthoDB" id="1752630at2"/>
<name>A0A2P7PZ17_9FIRM</name>
<reference evidence="1" key="1">
    <citation type="thesis" date="2015" institute="Rutgers" country="The State University of New Jersey, 14 College Farm Rd., New Brunswick, NJ, USA">
        <title>Ammonia toxicity in bacteria and its implications for treatment of and resource recovery from highly nitrogenous organic wastes.</title>
        <authorList>
            <person name="Luther A.K."/>
        </authorList>
    </citation>
    <scope>NUCLEOTIDE SEQUENCE</scope>
    <source>
        <strain evidence="1">RT-10B</strain>
    </source>
</reference>
<gene>
    <name evidence="1" type="ORF">UF10_08835</name>
</gene>
<organism evidence="1 2">
    <name type="scientific">Peptostreptococcus russellii</name>
    <dbReference type="NCBI Taxonomy" id="215200"/>
    <lineage>
        <taxon>Bacteria</taxon>
        <taxon>Bacillati</taxon>
        <taxon>Bacillota</taxon>
        <taxon>Clostridia</taxon>
        <taxon>Peptostreptococcales</taxon>
        <taxon>Peptostreptococcaceae</taxon>
        <taxon>Peptostreptococcus</taxon>
    </lineage>
</organism>
<evidence type="ECO:0000313" key="1">
    <source>
        <dbReference type="EMBL" id="PSJ30950.1"/>
    </source>
</evidence>
<protein>
    <submittedName>
        <fullName evidence="1">Uncharacterized protein</fullName>
    </submittedName>
</protein>